<keyword evidence="3" id="KW-1185">Reference proteome</keyword>
<dbReference type="HOGENOM" id="CLU_009098_0_1_5"/>
<evidence type="ECO:0000313" key="3">
    <source>
        <dbReference type="Proteomes" id="UP000028926"/>
    </source>
</evidence>
<protein>
    <recommendedName>
        <fullName evidence="1">Tn3 transposase DDE domain-containing protein</fullName>
    </recommendedName>
</protein>
<organism evidence="2 3">
    <name type="scientific">Candidatus Odyssella acanthamoebae</name>
    <dbReference type="NCBI Taxonomy" id="91604"/>
    <lineage>
        <taxon>Bacteria</taxon>
        <taxon>Pseudomonadati</taxon>
        <taxon>Pseudomonadota</taxon>
        <taxon>Alphaproteobacteria</taxon>
        <taxon>Holosporales</taxon>
        <taxon>Candidatus Paracaedibacteraceae</taxon>
        <taxon>Candidatus Odyssella</taxon>
    </lineage>
</organism>
<feature type="domain" description="Tn3 transposase DDE" evidence="1">
    <location>
        <begin position="364"/>
        <end position="750"/>
    </location>
</feature>
<proteinExistence type="predicted"/>
<dbReference type="Pfam" id="PF01526">
    <property type="entry name" value="DDE_Tnp_Tn3"/>
    <property type="match status" value="1"/>
</dbReference>
<accession>A0A077AZU5</accession>
<sequence>MWKELEKHDQLKPLFDIAKLVLPQLGLPTITITYYANLIHYYNGSDLNQLNPHTVGLYLLCYTFSRYQTLNDNLLEAFQKRTLEYKKKAIDYAKSEALNQLDLIQETRERTSELLITIKNHPEPTIPKQKLYEHIPEDQLLTAAQLLVDESFNKDLSFWKHIDSAEDSIKLNLRKLFLGIDFVVTNNDALKENIAYVKSHLLDGSVPEGPCPPSVQAWIGKQHRKHLIDNGKIIFSRLEFFLYMQMVYHLGTNKLTLQYSIKHKKVEDEIYDKNKWRKEKKAILRKLDYSKLLSPIQETLDVKRSTLTALYKTVNDAIENGENSSIKIKNDKNGNRVWRLIPLAAESDPNDSLFSLLQQRSIVDIIQFVNHKTQFYRAFEPILPKSSKSEQDPQLIGAVVLSNAIRVGARKMANISDLKESALLNAEASYIRVETLLSAIDKINNSVAKFPIYKEWYIRSILHGSLDGLKLEISLRNKMARHSSKYFGDGAGVSAYNEIVNNLSVTGRLIGSNDYEGHFVFEMVHHQNTSEIKPTHISTDKHGMNAINFALFDLTDMAFAPRIPKPHRETLWGFGSAKDYERLLIKPTKFVDEKLFFDEWDNIQRLVASLLMGEATPSVVIKKFASKNYTSRTKKALVQYSHLVRSQFILTYLHDPEFRRAIMHALNRGELYNNLYRAICLLNNGELRGKSEVEMELWHQCTRLIAAIIHYYNAYILNSLHVRSKDEEEKGFLANLSPTARTHLNLLGYYQFNTQSNVDWIEKWLDQWDCKTNRDFVEKI</sequence>
<name>A0A077AZU5_9PROT</name>
<reference evidence="2 3" key="1">
    <citation type="submission" date="2014-07" db="EMBL/GenBank/DDBJ databases">
        <title>Comparative genomic insights into amoeba endosymbionts belonging to the families of Holosporaceae and Candidatus Midichloriaceae within Rickettsiales.</title>
        <authorList>
            <person name="Wang Z."/>
            <person name="Wu M."/>
        </authorList>
    </citation>
    <scope>NUCLEOTIDE SEQUENCE [LARGE SCALE GENOMIC DNA]</scope>
    <source>
        <strain evidence="2">PRA3</strain>
    </source>
</reference>
<dbReference type="Proteomes" id="UP000028926">
    <property type="component" value="Chromosome"/>
</dbReference>
<dbReference type="AlphaFoldDB" id="A0A077AZU5"/>
<dbReference type="KEGG" id="paca:ID47_04975"/>
<dbReference type="GO" id="GO:0004803">
    <property type="term" value="F:transposase activity"/>
    <property type="evidence" value="ECO:0007669"/>
    <property type="project" value="InterPro"/>
</dbReference>
<dbReference type="GO" id="GO:0006313">
    <property type="term" value="P:DNA transposition"/>
    <property type="evidence" value="ECO:0007669"/>
    <property type="project" value="InterPro"/>
</dbReference>
<dbReference type="STRING" id="91604.ID47_04975"/>
<evidence type="ECO:0000259" key="1">
    <source>
        <dbReference type="Pfam" id="PF01526"/>
    </source>
</evidence>
<dbReference type="eggNOG" id="COG4644">
    <property type="taxonomic scope" value="Bacteria"/>
</dbReference>
<dbReference type="EMBL" id="CP008941">
    <property type="protein sequence ID" value="AIK96235.1"/>
    <property type="molecule type" value="Genomic_DNA"/>
</dbReference>
<evidence type="ECO:0000313" key="2">
    <source>
        <dbReference type="EMBL" id="AIK96235.1"/>
    </source>
</evidence>
<dbReference type="InterPro" id="IPR002513">
    <property type="entry name" value="Tn3_Tnp_DDE_dom"/>
</dbReference>
<gene>
    <name evidence="2" type="ORF">ID47_04975</name>
</gene>